<evidence type="ECO:0000313" key="2">
    <source>
        <dbReference type="EMBL" id="MBC2606078.1"/>
    </source>
</evidence>
<name>A0A7X1E8F0_9BACT</name>
<gene>
    <name evidence="2" type="ORF">H5P27_08475</name>
</gene>
<dbReference type="SUPFAM" id="SSF56349">
    <property type="entry name" value="DNA breaking-rejoining enzymes"/>
    <property type="match status" value="1"/>
</dbReference>
<accession>A0A7X1E8F0</accession>
<keyword evidence="3" id="KW-1185">Reference proteome</keyword>
<reference evidence="2 3" key="1">
    <citation type="submission" date="2020-07" db="EMBL/GenBank/DDBJ databases">
        <authorList>
            <person name="Feng X."/>
        </authorList>
    </citation>
    <scope>NUCLEOTIDE SEQUENCE [LARGE SCALE GENOMIC DNA]</scope>
    <source>
        <strain evidence="2 3">JCM23202</strain>
    </source>
</reference>
<dbReference type="EMBL" id="JACHVC010000007">
    <property type="protein sequence ID" value="MBC2606078.1"/>
    <property type="molecule type" value="Genomic_DNA"/>
</dbReference>
<dbReference type="InterPro" id="IPR013762">
    <property type="entry name" value="Integrase-like_cat_sf"/>
</dbReference>
<dbReference type="InterPro" id="IPR011010">
    <property type="entry name" value="DNA_brk_join_enz"/>
</dbReference>
<dbReference type="AlphaFoldDB" id="A0A7X1E8F0"/>
<dbReference type="Gene3D" id="1.10.443.10">
    <property type="entry name" value="Intergrase catalytic core"/>
    <property type="match status" value="1"/>
</dbReference>
<evidence type="ECO:0008006" key="4">
    <source>
        <dbReference type="Google" id="ProtNLM"/>
    </source>
</evidence>
<proteinExistence type="predicted"/>
<dbReference type="GO" id="GO:0003677">
    <property type="term" value="F:DNA binding"/>
    <property type="evidence" value="ECO:0007669"/>
    <property type="project" value="InterPro"/>
</dbReference>
<evidence type="ECO:0000313" key="3">
    <source>
        <dbReference type="Proteomes" id="UP000526501"/>
    </source>
</evidence>
<protein>
    <recommendedName>
        <fullName evidence="4">Phage integrase family protein</fullName>
    </recommendedName>
</protein>
<keyword evidence="1" id="KW-0233">DNA recombination</keyword>
<sequence>MVAKRRNDGLREEEYPKNSGILIREVPNKRDGLVFNISFKVTVPAKLTGAGRIRRNFKKREDAKLFAAEAFRAKKARGDSFFSLDSQLQNEVAALVPVLEESGQTLEGLRQLLKVAKGSTAKFSEVASGLDKLQERGLEFVDVVPFALAHLSPVHMHRSLSFVVEEMIALKESRPNEGKLADPSLEDFVYRARRMARELGEDMDIALVSRDNIFNWIKGLGLSARSNENYVRIAVSVFNHALIEGYVKHSPTHGLIGERRKALVGTKEGKGKGKVGILQVEQAQHLLEIARKEKQLGLLGFVTLSLFCGIRSEEAKQLDWSNVDLSEEMAIVTVPKDIAKKRRIRHVDIPPNGVEWLSLCHQDSGPIVEYRDKNHFDRKFRKLRYKAGFSHRKGGKEVSHWIKNGMRHSYGSYHFDKFGDSIKTSIQMGHPTNDDLLFANYRELVKRGEGNRFFSLRPQ</sequence>
<dbReference type="RefSeq" id="WP_185659960.1">
    <property type="nucleotide sequence ID" value="NZ_CAWPOO010000007.1"/>
</dbReference>
<dbReference type="Proteomes" id="UP000526501">
    <property type="component" value="Unassembled WGS sequence"/>
</dbReference>
<organism evidence="2 3">
    <name type="scientific">Pelagicoccus albus</name>
    <dbReference type="NCBI Taxonomy" id="415222"/>
    <lineage>
        <taxon>Bacteria</taxon>
        <taxon>Pseudomonadati</taxon>
        <taxon>Verrucomicrobiota</taxon>
        <taxon>Opitutia</taxon>
        <taxon>Puniceicoccales</taxon>
        <taxon>Pelagicoccaceae</taxon>
        <taxon>Pelagicoccus</taxon>
    </lineage>
</organism>
<comment type="caution">
    <text evidence="2">The sequence shown here is derived from an EMBL/GenBank/DDBJ whole genome shotgun (WGS) entry which is preliminary data.</text>
</comment>
<dbReference type="GO" id="GO:0015074">
    <property type="term" value="P:DNA integration"/>
    <property type="evidence" value="ECO:0007669"/>
    <property type="project" value="InterPro"/>
</dbReference>
<dbReference type="GO" id="GO:0006310">
    <property type="term" value="P:DNA recombination"/>
    <property type="evidence" value="ECO:0007669"/>
    <property type="project" value="UniProtKB-KW"/>
</dbReference>
<evidence type="ECO:0000256" key="1">
    <source>
        <dbReference type="ARBA" id="ARBA00023172"/>
    </source>
</evidence>